<sequence length="132" mass="15386">MPEKQRCRVCREDFVKWMVVEKKTMNIWRLFFCCSSNCGYFKWSNVSPKKKTVMYEDQSSGTYVESESSGVSLAKSEAKDDIEDLSRIFKFLARIFEEEYIEISLNITIHKKKGNAEDNGKEKGMHAFNLVS</sequence>
<gene>
    <name evidence="1" type="ORF">Fot_20021</name>
</gene>
<accession>A0ABD1VMQ3</accession>
<proteinExistence type="predicted"/>
<dbReference type="AlphaFoldDB" id="A0ABD1VMQ3"/>
<keyword evidence="2" id="KW-1185">Reference proteome</keyword>
<protein>
    <submittedName>
        <fullName evidence="1">Uncharacterized protein</fullName>
    </submittedName>
</protein>
<comment type="caution">
    <text evidence="1">The sequence shown here is derived from an EMBL/GenBank/DDBJ whole genome shotgun (WGS) entry which is preliminary data.</text>
</comment>
<name>A0ABD1VMQ3_9LAMI</name>
<evidence type="ECO:0000313" key="1">
    <source>
        <dbReference type="EMBL" id="KAL2538630.1"/>
    </source>
</evidence>
<organism evidence="1 2">
    <name type="scientific">Forsythia ovata</name>
    <dbReference type="NCBI Taxonomy" id="205694"/>
    <lineage>
        <taxon>Eukaryota</taxon>
        <taxon>Viridiplantae</taxon>
        <taxon>Streptophyta</taxon>
        <taxon>Embryophyta</taxon>
        <taxon>Tracheophyta</taxon>
        <taxon>Spermatophyta</taxon>
        <taxon>Magnoliopsida</taxon>
        <taxon>eudicotyledons</taxon>
        <taxon>Gunneridae</taxon>
        <taxon>Pentapetalae</taxon>
        <taxon>asterids</taxon>
        <taxon>lamiids</taxon>
        <taxon>Lamiales</taxon>
        <taxon>Oleaceae</taxon>
        <taxon>Forsythieae</taxon>
        <taxon>Forsythia</taxon>
    </lineage>
</organism>
<dbReference type="EMBL" id="JBFOLJ010000005">
    <property type="protein sequence ID" value="KAL2538630.1"/>
    <property type="molecule type" value="Genomic_DNA"/>
</dbReference>
<dbReference type="Proteomes" id="UP001604277">
    <property type="component" value="Unassembled WGS sequence"/>
</dbReference>
<reference evidence="2" key="1">
    <citation type="submission" date="2024-07" db="EMBL/GenBank/DDBJ databases">
        <title>Two chromosome-level genome assemblies of Korean endemic species Abeliophyllum distichum and Forsythia ovata (Oleaceae).</title>
        <authorList>
            <person name="Jang H."/>
        </authorList>
    </citation>
    <scope>NUCLEOTIDE SEQUENCE [LARGE SCALE GENOMIC DNA]</scope>
</reference>
<evidence type="ECO:0000313" key="2">
    <source>
        <dbReference type="Proteomes" id="UP001604277"/>
    </source>
</evidence>